<proteinExistence type="predicted"/>
<evidence type="ECO:0000313" key="4">
    <source>
        <dbReference type="Proteomes" id="UP001220324"/>
    </source>
</evidence>
<feature type="transmembrane region" description="Helical" evidence="1">
    <location>
        <begin position="76"/>
        <end position="97"/>
    </location>
</feature>
<dbReference type="InterPro" id="IPR056119">
    <property type="entry name" value="DUF7702"/>
</dbReference>
<name>A0AAD6CKG2_9EURO</name>
<dbReference type="Proteomes" id="UP001220324">
    <property type="component" value="Unassembled WGS sequence"/>
</dbReference>
<keyword evidence="1" id="KW-0472">Membrane</keyword>
<feature type="transmembrane region" description="Helical" evidence="1">
    <location>
        <begin position="109"/>
        <end position="128"/>
    </location>
</feature>
<feature type="transmembrane region" description="Helical" evidence="1">
    <location>
        <begin position="148"/>
        <end position="167"/>
    </location>
</feature>
<evidence type="ECO:0000259" key="2">
    <source>
        <dbReference type="Pfam" id="PF24800"/>
    </source>
</evidence>
<keyword evidence="1" id="KW-1133">Transmembrane helix</keyword>
<feature type="transmembrane region" description="Helical" evidence="1">
    <location>
        <begin position="179"/>
        <end position="198"/>
    </location>
</feature>
<dbReference type="Pfam" id="PF24800">
    <property type="entry name" value="DUF7702"/>
    <property type="match status" value="1"/>
</dbReference>
<feature type="transmembrane region" description="Helical" evidence="1">
    <location>
        <begin position="218"/>
        <end position="240"/>
    </location>
</feature>
<dbReference type="PANTHER" id="PTHR42109:SF2">
    <property type="entry name" value="INTEGRAL MEMBRANE PROTEIN"/>
    <property type="match status" value="1"/>
</dbReference>
<dbReference type="PANTHER" id="PTHR42109">
    <property type="entry name" value="UNPLACED GENOMIC SCAFFOLD UM_SCAF_CONTIG_1.265, WHOLE GENOME SHOTGUN SEQUENCE"/>
    <property type="match status" value="1"/>
</dbReference>
<evidence type="ECO:0000313" key="3">
    <source>
        <dbReference type="EMBL" id="KAJ5523889.1"/>
    </source>
</evidence>
<organism evidence="3 4">
    <name type="scientific">Penicillium frequentans</name>
    <dbReference type="NCBI Taxonomy" id="3151616"/>
    <lineage>
        <taxon>Eukaryota</taxon>
        <taxon>Fungi</taxon>
        <taxon>Dikarya</taxon>
        <taxon>Ascomycota</taxon>
        <taxon>Pezizomycotina</taxon>
        <taxon>Eurotiomycetes</taxon>
        <taxon>Eurotiomycetidae</taxon>
        <taxon>Eurotiales</taxon>
        <taxon>Aspergillaceae</taxon>
        <taxon>Penicillium</taxon>
    </lineage>
</organism>
<feature type="transmembrane region" description="Helical" evidence="1">
    <location>
        <begin position="44"/>
        <end position="64"/>
    </location>
</feature>
<dbReference type="AlphaFoldDB" id="A0AAD6CKG2"/>
<keyword evidence="1" id="KW-0812">Transmembrane</keyword>
<sequence length="263" mass="29212">MGLDQPGVFTYRDGVAVIQLFFFIIYLVLGIVLCWRHGFRRSDGWILVVTLSLLRILAASFQLATINTPNTTTYGGALICQGIGLAPLILLNLGLFIRLNMYFKKVHRLVFTAISVVSIVAIAIAVYGGTESAESASLGTNVMLKVSVILFTACYVAFWGLFFYFIGDRKALPEAEQKMFLCLPVCAPFMIVRLLYSILGDYVPSLRANFSVLTGDVTTFLCMDVLEEIIVVAVYVLFGMGLKQLSPEMKGTKRRNYYEDTMA</sequence>
<accession>A0AAD6CKG2</accession>
<evidence type="ECO:0000256" key="1">
    <source>
        <dbReference type="SAM" id="Phobius"/>
    </source>
</evidence>
<keyword evidence="4" id="KW-1185">Reference proteome</keyword>
<gene>
    <name evidence="3" type="ORF">N7494_010539</name>
</gene>
<dbReference type="EMBL" id="JAQIZZ010000008">
    <property type="protein sequence ID" value="KAJ5523889.1"/>
    <property type="molecule type" value="Genomic_DNA"/>
</dbReference>
<feature type="transmembrane region" description="Helical" evidence="1">
    <location>
        <begin position="16"/>
        <end position="35"/>
    </location>
</feature>
<reference evidence="3 4" key="1">
    <citation type="journal article" date="2023" name="IMA Fungus">
        <title>Comparative genomic study of the Penicillium genus elucidates a diverse pangenome and 15 lateral gene transfer events.</title>
        <authorList>
            <person name="Petersen C."/>
            <person name="Sorensen T."/>
            <person name="Nielsen M.R."/>
            <person name="Sondergaard T.E."/>
            <person name="Sorensen J.L."/>
            <person name="Fitzpatrick D.A."/>
            <person name="Frisvad J.C."/>
            <person name="Nielsen K.L."/>
        </authorList>
    </citation>
    <scope>NUCLEOTIDE SEQUENCE [LARGE SCALE GENOMIC DNA]</scope>
    <source>
        <strain evidence="3 4">IBT 35679</strain>
    </source>
</reference>
<comment type="caution">
    <text evidence="3">The sequence shown here is derived from an EMBL/GenBank/DDBJ whole genome shotgun (WGS) entry which is preliminary data.</text>
</comment>
<feature type="domain" description="DUF7702" evidence="2">
    <location>
        <begin position="9"/>
        <end position="244"/>
    </location>
</feature>
<protein>
    <recommendedName>
        <fullName evidence="2">DUF7702 domain-containing protein</fullName>
    </recommendedName>
</protein>